<organism evidence="2 3">
    <name type="scientific">Arthrobacter phage Altadena</name>
    <dbReference type="NCBI Taxonomy" id="3059064"/>
    <lineage>
        <taxon>Viruses</taxon>
        <taxon>Duplodnaviria</taxon>
        <taxon>Heunggongvirae</taxon>
        <taxon>Uroviricota</taxon>
        <taxon>Caudoviricetes</taxon>
        <taxon>Berryhillviridae</taxon>
        <taxon>Altadenavirus</taxon>
        <taxon>Altadenavirus altadena</taxon>
    </lineage>
</organism>
<dbReference type="EMBL" id="OR521058">
    <property type="protein sequence ID" value="WNO25857.1"/>
    <property type="molecule type" value="Genomic_DNA"/>
</dbReference>
<protein>
    <submittedName>
        <fullName evidence="2">Uncharacterized protein</fullName>
    </submittedName>
</protein>
<keyword evidence="1" id="KW-0472">Membrane</keyword>
<sequence>MGAPIARGPLAGLTLTARGEAVLLLAGSALGAAALLLFFTVVPALVEMIAK</sequence>
<evidence type="ECO:0000313" key="3">
    <source>
        <dbReference type="Proteomes" id="UP001304441"/>
    </source>
</evidence>
<keyword evidence="3" id="KW-1185">Reference proteome</keyword>
<evidence type="ECO:0000313" key="2">
    <source>
        <dbReference type="EMBL" id="WNO25857.1"/>
    </source>
</evidence>
<keyword evidence="1" id="KW-1133">Transmembrane helix</keyword>
<reference evidence="2 3" key="1">
    <citation type="submission" date="2023-08" db="EMBL/GenBank/DDBJ databases">
        <authorList>
            <person name="Beyer A.R."/>
            <person name="Cuttino I."/>
            <person name="Clifton D.R."/>
            <person name="Poitier J.S."/>
            <person name="White J."/>
            <person name="Ko C."/>
            <person name="Russell D.A."/>
            <person name="Jacobs-Sera D."/>
            <person name="Hatfull G.F."/>
        </authorList>
    </citation>
    <scope>NUCLEOTIDE SEQUENCE [LARGE SCALE GENOMIC DNA]</scope>
</reference>
<evidence type="ECO:0000256" key="1">
    <source>
        <dbReference type="SAM" id="Phobius"/>
    </source>
</evidence>
<gene>
    <name evidence="2" type="primary">35</name>
    <name evidence="2" type="ORF">SEA_ALTADENA_35</name>
</gene>
<feature type="transmembrane region" description="Helical" evidence="1">
    <location>
        <begin position="22"/>
        <end position="46"/>
    </location>
</feature>
<dbReference type="Proteomes" id="UP001304441">
    <property type="component" value="Segment"/>
</dbReference>
<proteinExistence type="predicted"/>
<accession>A0AA96HTM7</accession>
<keyword evidence="1" id="KW-0812">Transmembrane</keyword>
<name>A0AA96HTM7_9CAUD</name>